<feature type="transmembrane region" description="Helical" evidence="1">
    <location>
        <begin position="302"/>
        <end position="321"/>
    </location>
</feature>
<evidence type="ECO:0000313" key="4">
    <source>
        <dbReference type="Proteomes" id="UP001233360"/>
    </source>
</evidence>
<evidence type="ECO:0000313" key="3">
    <source>
        <dbReference type="EMBL" id="MDQ1208372.1"/>
    </source>
</evidence>
<feature type="transmembrane region" description="Helical" evidence="1">
    <location>
        <begin position="333"/>
        <end position="353"/>
    </location>
</feature>
<keyword evidence="4" id="KW-1185">Reference proteome</keyword>
<dbReference type="InterPro" id="IPR002656">
    <property type="entry name" value="Acyl_transf_3_dom"/>
</dbReference>
<gene>
    <name evidence="3" type="ORF">QE380_001295</name>
</gene>
<dbReference type="EMBL" id="JAUTBK010000002">
    <property type="protein sequence ID" value="MDQ1208372.1"/>
    <property type="molecule type" value="Genomic_DNA"/>
</dbReference>
<feature type="transmembrane region" description="Helical" evidence="1">
    <location>
        <begin position="92"/>
        <end position="112"/>
    </location>
</feature>
<feature type="transmembrane region" description="Helical" evidence="1">
    <location>
        <begin position="261"/>
        <end position="281"/>
    </location>
</feature>
<dbReference type="PANTHER" id="PTHR23028:SF53">
    <property type="entry name" value="ACYL_TRANSF_3 DOMAIN-CONTAINING PROTEIN"/>
    <property type="match status" value="1"/>
</dbReference>
<dbReference type="InterPro" id="IPR050879">
    <property type="entry name" value="Acyltransferase_3"/>
</dbReference>
<sequence length="373" mass="42620">MRHYKIDVLRGVAIILVLLHHFNIPYKLQDTWLGISVLGEPLSTLVARNGNYGVTLFFVISGFLITQHTLNREGALSRINIRNFYVRRIARIVPCLVLLVLMVTLLGCFGLQPFLNQAPTGIQVSYGLTIFAALTFWMNLLIIEYGWVNYALGVLWSLSVEEVFYLAFPLLCLILGKSKLFILFLISVIAYAPYFRSLHAGEESGAYLYHYFSSFDGIAIGCLTALLAQKISIRFIYIKPAIFSLVALMMALYGYAPIKEVSTWSISVFALLSAALIFCCVQQQQVQNLAIFHRVFAWIGQRSYEMYLFHLIVLGLVKVMYVPKTTLPDQKIMLLATFLMVTFILSWLIEKYYSSPLNQKIRQKWMIKKPQMD</sequence>
<keyword evidence="1" id="KW-1133">Transmembrane helix</keyword>
<feature type="transmembrane region" description="Helical" evidence="1">
    <location>
        <begin position="206"/>
        <end position="228"/>
    </location>
</feature>
<feature type="transmembrane region" description="Helical" evidence="1">
    <location>
        <begin position="52"/>
        <end position="71"/>
    </location>
</feature>
<feature type="transmembrane region" description="Helical" evidence="1">
    <location>
        <begin position="235"/>
        <end position="255"/>
    </location>
</feature>
<dbReference type="Pfam" id="PF01757">
    <property type="entry name" value="Acyl_transf_3"/>
    <property type="match status" value="1"/>
</dbReference>
<comment type="caution">
    <text evidence="3">The sequence shown here is derived from an EMBL/GenBank/DDBJ whole genome shotgun (WGS) entry which is preliminary data.</text>
</comment>
<protein>
    <submittedName>
        <fullName evidence="3">Peptidoglycan/LPS O-acetylase OafA/YrhL</fullName>
    </submittedName>
</protein>
<evidence type="ECO:0000259" key="2">
    <source>
        <dbReference type="Pfam" id="PF01757"/>
    </source>
</evidence>
<feature type="transmembrane region" description="Helical" evidence="1">
    <location>
        <begin position="163"/>
        <end position="194"/>
    </location>
</feature>
<reference evidence="3 4" key="1">
    <citation type="submission" date="2023-07" db="EMBL/GenBank/DDBJ databases">
        <title>Functional and genomic diversity of the sorghum phyllosphere microbiome.</title>
        <authorList>
            <person name="Shade A."/>
        </authorList>
    </citation>
    <scope>NUCLEOTIDE SEQUENCE [LARGE SCALE GENOMIC DNA]</scope>
    <source>
        <strain evidence="3 4">SORGH_AS_0887</strain>
    </source>
</reference>
<keyword evidence="1" id="KW-0472">Membrane</keyword>
<dbReference type="PANTHER" id="PTHR23028">
    <property type="entry name" value="ACETYLTRANSFERASE"/>
    <property type="match status" value="1"/>
</dbReference>
<organism evidence="3 4">
    <name type="scientific">Acinetobacter baylyi</name>
    <dbReference type="NCBI Taxonomy" id="202950"/>
    <lineage>
        <taxon>Bacteria</taxon>
        <taxon>Pseudomonadati</taxon>
        <taxon>Pseudomonadota</taxon>
        <taxon>Gammaproteobacteria</taxon>
        <taxon>Moraxellales</taxon>
        <taxon>Moraxellaceae</taxon>
        <taxon>Acinetobacter</taxon>
    </lineage>
</organism>
<name>A0ABU0UUZ1_ACIBI</name>
<accession>A0ABU0UUZ1</accession>
<dbReference type="Proteomes" id="UP001233360">
    <property type="component" value="Unassembled WGS sequence"/>
</dbReference>
<dbReference type="RefSeq" id="WP_307002872.1">
    <property type="nucleotide sequence ID" value="NZ_JAUTBK010000002.1"/>
</dbReference>
<keyword evidence="1" id="KW-0812">Transmembrane</keyword>
<feature type="transmembrane region" description="Helical" evidence="1">
    <location>
        <begin position="124"/>
        <end position="143"/>
    </location>
</feature>
<feature type="transmembrane region" description="Helical" evidence="1">
    <location>
        <begin position="7"/>
        <end position="24"/>
    </location>
</feature>
<evidence type="ECO:0000256" key="1">
    <source>
        <dbReference type="SAM" id="Phobius"/>
    </source>
</evidence>
<proteinExistence type="predicted"/>
<feature type="domain" description="Acyltransferase 3" evidence="2">
    <location>
        <begin position="4"/>
        <end position="349"/>
    </location>
</feature>